<evidence type="ECO:0000313" key="2">
    <source>
        <dbReference type="Proteomes" id="UP000015530"/>
    </source>
</evidence>
<dbReference type="HOGENOM" id="CLU_3413101_0_0_1"/>
<dbReference type="AlphaFoldDB" id="T0L0U8"/>
<dbReference type="Proteomes" id="UP000015530">
    <property type="component" value="Unassembled WGS sequence"/>
</dbReference>
<name>T0L0U8_COLGC</name>
<reference evidence="2" key="1">
    <citation type="journal article" date="2013" name="Mol. Plant Microbe Interact.">
        <title>Global aspects of pacC regulation of pathogenicity genes in Colletotrichum gloeosporioides as revealed by transcriptome analysis.</title>
        <authorList>
            <person name="Alkan N."/>
            <person name="Meng X."/>
            <person name="Friedlander G."/>
            <person name="Reuveni E."/>
            <person name="Sukno S."/>
            <person name="Sherman A."/>
            <person name="Thon M."/>
            <person name="Fluhr R."/>
            <person name="Prusky D."/>
        </authorList>
    </citation>
    <scope>NUCLEOTIDE SEQUENCE [LARGE SCALE GENOMIC DNA]</scope>
    <source>
        <strain evidence="2">Cg-14</strain>
    </source>
</reference>
<sequence length="28" mass="3264">MKMKLIHLKNLRIFEGYGAMRSALIITD</sequence>
<organism evidence="1 2">
    <name type="scientific">Colletotrichum gloeosporioides (strain Cg-14)</name>
    <name type="common">Anthracnose fungus</name>
    <name type="synonym">Glomerella cingulata</name>
    <dbReference type="NCBI Taxonomy" id="1237896"/>
    <lineage>
        <taxon>Eukaryota</taxon>
        <taxon>Fungi</taxon>
        <taxon>Dikarya</taxon>
        <taxon>Ascomycota</taxon>
        <taxon>Pezizomycotina</taxon>
        <taxon>Sordariomycetes</taxon>
        <taxon>Hypocreomycetidae</taxon>
        <taxon>Glomerellales</taxon>
        <taxon>Glomerellaceae</taxon>
        <taxon>Colletotrichum</taxon>
        <taxon>Colletotrichum gloeosporioides species complex</taxon>
    </lineage>
</organism>
<gene>
    <name evidence="1" type="ORF">CGLO_15979</name>
</gene>
<evidence type="ECO:0000313" key="1">
    <source>
        <dbReference type="EMBL" id="EQB45186.1"/>
    </source>
</evidence>
<accession>T0L0U8</accession>
<dbReference type="EMBL" id="AMYD01003801">
    <property type="protein sequence ID" value="EQB45186.1"/>
    <property type="molecule type" value="Genomic_DNA"/>
</dbReference>
<protein>
    <submittedName>
        <fullName evidence="1">Uncharacterized protein</fullName>
    </submittedName>
</protein>
<comment type="caution">
    <text evidence="1">The sequence shown here is derived from an EMBL/GenBank/DDBJ whole genome shotgun (WGS) entry which is preliminary data.</text>
</comment>
<proteinExistence type="predicted"/>